<gene>
    <name evidence="2" type="ORF">SCLCIDRAFT_169463</name>
</gene>
<feature type="compositionally biased region" description="Polar residues" evidence="1">
    <location>
        <begin position="88"/>
        <end position="98"/>
    </location>
</feature>
<feature type="compositionally biased region" description="Basic and acidic residues" evidence="1">
    <location>
        <begin position="60"/>
        <end position="82"/>
    </location>
</feature>
<accession>A0A0C3AAH6</accession>
<feature type="compositionally biased region" description="Low complexity" evidence="1">
    <location>
        <begin position="166"/>
        <end position="175"/>
    </location>
</feature>
<evidence type="ECO:0000313" key="2">
    <source>
        <dbReference type="EMBL" id="KIM70773.1"/>
    </source>
</evidence>
<dbReference type="EMBL" id="KN822004">
    <property type="protein sequence ID" value="KIM70773.1"/>
    <property type="molecule type" value="Genomic_DNA"/>
</dbReference>
<dbReference type="InParanoid" id="A0A0C3AAH6"/>
<evidence type="ECO:0000256" key="1">
    <source>
        <dbReference type="SAM" id="MobiDB-lite"/>
    </source>
</evidence>
<name>A0A0C3AAH6_9AGAM</name>
<feature type="compositionally biased region" description="Polar residues" evidence="1">
    <location>
        <begin position="223"/>
        <end position="232"/>
    </location>
</feature>
<dbReference type="AlphaFoldDB" id="A0A0C3AAH6"/>
<reference evidence="2 3" key="1">
    <citation type="submission" date="2014-04" db="EMBL/GenBank/DDBJ databases">
        <authorList>
            <consortium name="DOE Joint Genome Institute"/>
            <person name="Kuo A."/>
            <person name="Kohler A."/>
            <person name="Nagy L.G."/>
            <person name="Floudas D."/>
            <person name="Copeland A."/>
            <person name="Barry K.W."/>
            <person name="Cichocki N."/>
            <person name="Veneault-Fourrey C."/>
            <person name="LaButti K."/>
            <person name="Lindquist E.A."/>
            <person name="Lipzen A."/>
            <person name="Lundell T."/>
            <person name="Morin E."/>
            <person name="Murat C."/>
            <person name="Sun H."/>
            <person name="Tunlid A."/>
            <person name="Henrissat B."/>
            <person name="Grigoriev I.V."/>
            <person name="Hibbett D.S."/>
            <person name="Martin F."/>
            <person name="Nordberg H.P."/>
            <person name="Cantor M.N."/>
            <person name="Hua S.X."/>
        </authorList>
    </citation>
    <scope>NUCLEOTIDE SEQUENCE [LARGE SCALE GENOMIC DNA]</scope>
    <source>
        <strain evidence="2 3">Foug A</strain>
    </source>
</reference>
<feature type="region of interest" description="Disordered" evidence="1">
    <location>
        <begin position="60"/>
        <end position="105"/>
    </location>
</feature>
<feature type="compositionally biased region" description="Polar residues" evidence="1">
    <location>
        <begin position="191"/>
        <end position="203"/>
    </location>
</feature>
<keyword evidence="3" id="KW-1185">Reference proteome</keyword>
<protein>
    <submittedName>
        <fullName evidence="2">Uncharacterized protein</fullName>
    </submittedName>
</protein>
<dbReference type="HOGENOM" id="CLU_665918_0_0_1"/>
<sequence>MIHSLLGALPELIDGELVMNAPTYGTAESVNGGARLPVSENQQLDEDGCTALALNDVGDLHQGNDSHQRTDAPLARTHDTHSDMLGTRESTNTNNGSRTGIPADAEHNVHCSNVDASLTSDPNTTITACSSASPGTELTNDSGEIDAGEIEISTLHRRLSTVSLGLRSSSGDSLSPIDQSPHNDPLPAASTIHQPVTTSQSPRSAYVDHGVSLCDLTEAKNFPPTSDKSALQHSAPPHRGKPLPLSLPYLLRQADALLTIYPPSHPALRVHEIMGEDSVVQTWDAPTITNSRDTSVDEWESDDHLQSLVNSENVVVPTPPPSPVLRPCFPKYDSTSRWNGKRVLGLRQVGFRMGLLTSLERRLMLAGVLLVIGVAVALKYNKLPKCLDSWMLWQSQRRLASSILTFWGRAPWS</sequence>
<organism evidence="2 3">
    <name type="scientific">Scleroderma citrinum Foug A</name>
    <dbReference type="NCBI Taxonomy" id="1036808"/>
    <lineage>
        <taxon>Eukaryota</taxon>
        <taxon>Fungi</taxon>
        <taxon>Dikarya</taxon>
        <taxon>Basidiomycota</taxon>
        <taxon>Agaricomycotina</taxon>
        <taxon>Agaricomycetes</taxon>
        <taxon>Agaricomycetidae</taxon>
        <taxon>Boletales</taxon>
        <taxon>Sclerodermatineae</taxon>
        <taxon>Sclerodermataceae</taxon>
        <taxon>Scleroderma</taxon>
    </lineage>
</organism>
<proteinExistence type="predicted"/>
<evidence type="ECO:0000313" key="3">
    <source>
        <dbReference type="Proteomes" id="UP000053989"/>
    </source>
</evidence>
<feature type="region of interest" description="Disordered" evidence="1">
    <location>
        <begin position="166"/>
        <end position="204"/>
    </location>
</feature>
<dbReference type="Proteomes" id="UP000053989">
    <property type="component" value="Unassembled WGS sequence"/>
</dbReference>
<feature type="region of interest" description="Disordered" evidence="1">
    <location>
        <begin position="218"/>
        <end position="239"/>
    </location>
</feature>
<dbReference type="STRING" id="1036808.A0A0C3AAH6"/>
<reference evidence="3" key="2">
    <citation type="submission" date="2015-01" db="EMBL/GenBank/DDBJ databases">
        <title>Evolutionary Origins and Diversification of the Mycorrhizal Mutualists.</title>
        <authorList>
            <consortium name="DOE Joint Genome Institute"/>
            <consortium name="Mycorrhizal Genomics Consortium"/>
            <person name="Kohler A."/>
            <person name="Kuo A."/>
            <person name="Nagy L.G."/>
            <person name="Floudas D."/>
            <person name="Copeland A."/>
            <person name="Barry K.W."/>
            <person name="Cichocki N."/>
            <person name="Veneault-Fourrey C."/>
            <person name="LaButti K."/>
            <person name="Lindquist E.A."/>
            <person name="Lipzen A."/>
            <person name="Lundell T."/>
            <person name="Morin E."/>
            <person name="Murat C."/>
            <person name="Riley R."/>
            <person name="Ohm R."/>
            <person name="Sun H."/>
            <person name="Tunlid A."/>
            <person name="Henrissat B."/>
            <person name="Grigoriev I.V."/>
            <person name="Hibbett D.S."/>
            <person name="Martin F."/>
        </authorList>
    </citation>
    <scope>NUCLEOTIDE SEQUENCE [LARGE SCALE GENOMIC DNA]</scope>
    <source>
        <strain evidence="3">Foug A</strain>
    </source>
</reference>